<name>A0ABR3LKX0_9TELE</name>
<dbReference type="Proteomes" id="UP001558613">
    <property type="component" value="Unassembled WGS sequence"/>
</dbReference>
<dbReference type="EMBL" id="JAYMGO010000021">
    <property type="protein sequence ID" value="KAL1253565.1"/>
    <property type="molecule type" value="Genomic_DNA"/>
</dbReference>
<comment type="caution">
    <text evidence="1">The sequence shown here is derived from an EMBL/GenBank/DDBJ whole genome shotgun (WGS) entry which is preliminary data.</text>
</comment>
<gene>
    <name evidence="1" type="ORF">QQF64_018258</name>
</gene>
<accession>A0ABR3LKX0</accession>
<sequence>MSAPSSDHTEPGAFSSSLSVYSGLEPSRSISPNPAAACGFDEAVTRMSSISPSVSLCAGVPASLRGTSATLSAAGDLHKALLSWREFD</sequence>
<organism evidence="1 2">
    <name type="scientific">Cirrhinus molitorella</name>
    <name type="common">mud carp</name>
    <dbReference type="NCBI Taxonomy" id="172907"/>
    <lineage>
        <taxon>Eukaryota</taxon>
        <taxon>Metazoa</taxon>
        <taxon>Chordata</taxon>
        <taxon>Craniata</taxon>
        <taxon>Vertebrata</taxon>
        <taxon>Euteleostomi</taxon>
        <taxon>Actinopterygii</taxon>
        <taxon>Neopterygii</taxon>
        <taxon>Teleostei</taxon>
        <taxon>Ostariophysi</taxon>
        <taxon>Cypriniformes</taxon>
        <taxon>Cyprinidae</taxon>
        <taxon>Labeoninae</taxon>
        <taxon>Labeonini</taxon>
        <taxon>Cirrhinus</taxon>
    </lineage>
</organism>
<evidence type="ECO:0000313" key="2">
    <source>
        <dbReference type="Proteomes" id="UP001558613"/>
    </source>
</evidence>
<reference evidence="1 2" key="1">
    <citation type="submission" date="2023-09" db="EMBL/GenBank/DDBJ databases">
        <authorList>
            <person name="Wang M."/>
        </authorList>
    </citation>
    <scope>NUCLEOTIDE SEQUENCE [LARGE SCALE GENOMIC DNA]</scope>
    <source>
        <strain evidence="1">GT-2023</strain>
        <tissue evidence="1">Liver</tissue>
    </source>
</reference>
<keyword evidence="2" id="KW-1185">Reference proteome</keyword>
<proteinExistence type="predicted"/>
<protein>
    <submittedName>
        <fullName evidence="1">Uncharacterized protein</fullName>
    </submittedName>
</protein>
<evidence type="ECO:0000313" key="1">
    <source>
        <dbReference type="EMBL" id="KAL1253565.1"/>
    </source>
</evidence>